<dbReference type="EMBL" id="AWGH01000012">
    <property type="protein sequence ID" value="ODN95911.1"/>
    <property type="molecule type" value="Genomic_DNA"/>
</dbReference>
<proteinExistence type="predicted"/>
<keyword evidence="3" id="KW-1185">Reference proteome</keyword>
<gene>
    <name evidence="2" type="ORF">L198_04530</name>
</gene>
<feature type="region of interest" description="Disordered" evidence="1">
    <location>
        <begin position="367"/>
        <end position="414"/>
    </location>
</feature>
<evidence type="ECO:0000313" key="3">
    <source>
        <dbReference type="Proteomes" id="UP000094819"/>
    </source>
</evidence>
<reference evidence="2 3" key="1">
    <citation type="submission" date="2016-06" db="EMBL/GenBank/DDBJ databases">
        <title>Evolution of pathogenesis and genome organization in the Tremellales.</title>
        <authorList>
            <person name="Cuomo C."/>
            <person name="Litvintseva A."/>
            <person name="Heitman J."/>
            <person name="Chen Y."/>
            <person name="Sun S."/>
            <person name="Springer D."/>
            <person name="Dromer F."/>
            <person name="Young S."/>
            <person name="Zeng Q."/>
            <person name="Chapman S."/>
            <person name="Gujja S."/>
            <person name="Saif S."/>
            <person name="Birren B."/>
        </authorList>
    </citation>
    <scope>NUCLEOTIDE SEQUENCE [LARGE SCALE GENOMIC DNA]</scope>
    <source>
        <strain evidence="2 3">CBS 7118</strain>
    </source>
</reference>
<dbReference type="Proteomes" id="UP000094819">
    <property type="component" value="Unassembled WGS sequence"/>
</dbReference>
<feature type="region of interest" description="Disordered" evidence="1">
    <location>
        <begin position="1"/>
        <end position="26"/>
    </location>
</feature>
<dbReference type="RefSeq" id="XP_019031576.1">
    <property type="nucleotide sequence ID" value="XM_019176648.1"/>
</dbReference>
<protein>
    <submittedName>
        <fullName evidence="2">Uncharacterized protein</fullName>
    </submittedName>
</protein>
<accession>A0A1E3J7J8</accession>
<sequence length="414" mass="47345">MPAARSFLERARARRERPAPVPPRPTKYHIEKPEWLMKRSADGGVPCHFCPATFPTVAKAKFHMVRGSGHLSDRVKWPINTREYYLWMAKHGVSDPAEVMSLAYFCKLNRPLREEAGVDYAVQWAEKVTAWIDEYNRLFRPWSADLVSSRPRDPLSVASRFLHKDYPLQCKGLWSTRVKLLPQYPALGRSSSILTAACVIYEALVTWAEDSQDVTNQHREVVTLARKGFNHLGNTQGQSPHGWMLLRQALQKVPEQIKDAVQRKIKPIGQGPLAMNEKAKGFSAPMAARIREDWEEWGRTLWKEWWSEMDVLGASEVKALASSRPDKEFTMNKRAAEAGYARAYDSWRSKPAQEKDEWRIEMEKIERRRKKKRSEVEEEENGPAAPTPVRQEGGDDEAEDDEGGVYLSPGFTGI</sequence>
<name>A0A1E3J7J8_9TREE</name>
<organism evidence="2 3">
    <name type="scientific">Cryptococcus wingfieldii CBS 7118</name>
    <dbReference type="NCBI Taxonomy" id="1295528"/>
    <lineage>
        <taxon>Eukaryota</taxon>
        <taxon>Fungi</taxon>
        <taxon>Dikarya</taxon>
        <taxon>Basidiomycota</taxon>
        <taxon>Agaricomycotina</taxon>
        <taxon>Tremellomycetes</taxon>
        <taxon>Tremellales</taxon>
        <taxon>Cryptococcaceae</taxon>
        <taxon>Cryptococcus</taxon>
    </lineage>
</organism>
<comment type="caution">
    <text evidence="2">The sequence shown here is derived from an EMBL/GenBank/DDBJ whole genome shotgun (WGS) entry which is preliminary data.</text>
</comment>
<dbReference type="AlphaFoldDB" id="A0A1E3J7J8"/>
<evidence type="ECO:0000313" key="2">
    <source>
        <dbReference type="EMBL" id="ODN95911.1"/>
    </source>
</evidence>
<evidence type="ECO:0000256" key="1">
    <source>
        <dbReference type="SAM" id="MobiDB-lite"/>
    </source>
</evidence>
<feature type="compositionally biased region" description="Acidic residues" evidence="1">
    <location>
        <begin position="394"/>
        <end position="403"/>
    </location>
</feature>
<dbReference type="GeneID" id="30193743"/>